<keyword evidence="3" id="KW-1185">Reference proteome</keyword>
<evidence type="ECO:0000313" key="2">
    <source>
        <dbReference type="EMBL" id="KAJ3565943.1"/>
    </source>
</evidence>
<proteinExistence type="predicted"/>
<reference evidence="2" key="1">
    <citation type="submission" date="2022-07" db="EMBL/GenBank/DDBJ databases">
        <title>Genome Sequence of Xylaria arbuscula.</title>
        <authorList>
            <person name="Buettner E."/>
        </authorList>
    </citation>
    <scope>NUCLEOTIDE SEQUENCE</scope>
    <source>
        <strain evidence="2">VT107</strain>
    </source>
</reference>
<comment type="caution">
    <text evidence="2">The sequence shown here is derived from an EMBL/GenBank/DDBJ whole genome shotgun (WGS) entry which is preliminary data.</text>
</comment>
<organism evidence="2 3">
    <name type="scientific">Xylaria arbuscula</name>
    <dbReference type="NCBI Taxonomy" id="114810"/>
    <lineage>
        <taxon>Eukaryota</taxon>
        <taxon>Fungi</taxon>
        <taxon>Dikarya</taxon>
        <taxon>Ascomycota</taxon>
        <taxon>Pezizomycotina</taxon>
        <taxon>Sordariomycetes</taxon>
        <taxon>Xylariomycetidae</taxon>
        <taxon>Xylariales</taxon>
        <taxon>Xylariaceae</taxon>
        <taxon>Xylaria</taxon>
    </lineage>
</organism>
<sequence>MQHQKPELVEENATAAERAVITCRQVQDGASDADLSWARTAYKLTSERFCSAERAEGDDVPGVSGTDQATRGGTSAIPSQGRAVRSRAGLPIEGPKTSTS</sequence>
<protein>
    <submittedName>
        <fullName evidence="2">Uncharacterized protein</fullName>
    </submittedName>
</protein>
<name>A0A9W8NAX3_9PEZI</name>
<dbReference type="AlphaFoldDB" id="A0A9W8NAX3"/>
<evidence type="ECO:0000256" key="1">
    <source>
        <dbReference type="SAM" id="MobiDB-lite"/>
    </source>
</evidence>
<feature type="compositionally biased region" description="Polar residues" evidence="1">
    <location>
        <begin position="65"/>
        <end position="78"/>
    </location>
</feature>
<gene>
    <name evidence="2" type="ORF">NPX13_g7314</name>
</gene>
<evidence type="ECO:0000313" key="3">
    <source>
        <dbReference type="Proteomes" id="UP001148614"/>
    </source>
</evidence>
<feature type="region of interest" description="Disordered" evidence="1">
    <location>
        <begin position="53"/>
        <end position="100"/>
    </location>
</feature>
<dbReference type="Proteomes" id="UP001148614">
    <property type="component" value="Unassembled WGS sequence"/>
</dbReference>
<dbReference type="EMBL" id="JANPWZ010001418">
    <property type="protein sequence ID" value="KAJ3565943.1"/>
    <property type="molecule type" value="Genomic_DNA"/>
</dbReference>
<accession>A0A9W8NAX3</accession>